<dbReference type="Proteomes" id="UP000252884">
    <property type="component" value="Unassembled WGS sequence"/>
</dbReference>
<keyword evidence="2" id="KW-1185">Reference proteome</keyword>
<reference evidence="1 2" key="1">
    <citation type="submission" date="2018-07" db="EMBL/GenBank/DDBJ databases">
        <title>Genomic Encyclopedia of Type Strains, Phase IV (KMG-IV): sequencing the most valuable type-strain genomes for metagenomic binning, comparative biology and taxonomic classification.</title>
        <authorList>
            <person name="Goeker M."/>
        </authorList>
    </citation>
    <scope>NUCLEOTIDE SEQUENCE [LARGE SCALE GENOMIC DNA]</scope>
    <source>
        <strain evidence="1 2">DSM 21634</strain>
    </source>
</reference>
<dbReference type="EMBL" id="QPJK01000011">
    <property type="protein sequence ID" value="RCW66216.1"/>
    <property type="molecule type" value="Genomic_DNA"/>
</dbReference>
<organism evidence="1 2">
    <name type="scientific">Pseudorhodoferax soli</name>
    <dbReference type="NCBI Taxonomy" id="545864"/>
    <lineage>
        <taxon>Bacteria</taxon>
        <taxon>Pseudomonadati</taxon>
        <taxon>Pseudomonadota</taxon>
        <taxon>Betaproteobacteria</taxon>
        <taxon>Burkholderiales</taxon>
        <taxon>Comamonadaceae</taxon>
    </lineage>
</organism>
<dbReference type="RefSeq" id="WP_114471575.1">
    <property type="nucleotide sequence ID" value="NZ_QPJK01000011.1"/>
</dbReference>
<sequence length="102" mass="11018">MKPTKKPVPYAERLARESVKFGLRVGGSLLRHGPGLFKAGLFGLPIALLGGIGTKRDSELRDDAVEEADAFEVRGDLTYDAHGEVVSPLTGKELDDYNHGLI</sequence>
<proteinExistence type="predicted"/>
<dbReference type="OrthoDB" id="9863690at2"/>
<comment type="caution">
    <text evidence="1">The sequence shown here is derived from an EMBL/GenBank/DDBJ whole genome shotgun (WGS) entry which is preliminary data.</text>
</comment>
<dbReference type="AlphaFoldDB" id="A0A368XG95"/>
<evidence type="ECO:0000313" key="1">
    <source>
        <dbReference type="EMBL" id="RCW66216.1"/>
    </source>
</evidence>
<evidence type="ECO:0000313" key="2">
    <source>
        <dbReference type="Proteomes" id="UP000252884"/>
    </source>
</evidence>
<name>A0A368XG95_9BURK</name>
<gene>
    <name evidence="1" type="ORF">DES41_111174</name>
</gene>
<protein>
    <submittedName>
        <fullName evidence="1">Uncharacterized protein</fullName>
    </submittedName>
</protein>
<accession>A0A368XG95</accession>